<sequence>MDAHLQAGIAIYNAGRFHAAHDAWEDRWLALDAGEDERFLHGLIQFTAAVHHATEHNWTGACGLAESAREYLADLPEDYRGVNVDEVREYLAVLGTDPESIERAPPLSLTHEGRQLVLDDLDFEASAVAAEVLAEEGDSDHATVECAVEYAREDVAAGNETSPFVTLVMDFVRDPNNRGIVLQRLTEHTERRAARDRDVDGLFEER</sequence>
<evidence type="ECO:0000313" key="1">
    <source>
        <dbReference type="EMBL" id="EMA49333.1"/>
    </source>
</evidence>
<dbReference type="PATRIC" id="fig|1227456.3.peg.3557"/>
<dbReference type="Pfam" id="PF03745">
    <property type="entry name" value="DUF309"/>
    <property type="match status" value="1"/>
</dbReference>
<evidence type="ECO:0000313" key="2">
    <source>
        <dbReference type="Proteomes" id="UP000011625"/>
    </source>
</evidence>
<dbReference type="OrthoDB" id="270022at2157"/>
<protein>
    <recommendedName>
        <fullName evidence="3">DUF309 domain-containing protein</fullName>
    </recommendedName>
</protein>
<dbReference type="InterPro" id="IPR023203">
    <property type="entry name" value="TTHA0068_sf"/>
</dbReference>
<comment type="caution">
    <text evidence="1">The sequence shown here is derived from an EMBL/GenBank/DDBJ whole genome shotgun (WGS) entry which is preliminary data.</text>
</comment>
<gene>
    <name evidence="1" type="ORF">C450_17487</name>
</gene>
<evidence type="ECO:0008006" key="3">
    <source>
        <dbReference type="Google" id="ProtNLM"/>
    </source>
</evidence>
<dbReference type="InterPro" id="IPR005500">
    <property type="entry name" value="DUF309"/>
</dbReference>
<proteinExistence type="predicted"/>
<dbReference type="SUPFAM" id="SSF140663">
    <property type="entry name" value="TTHA0068-like"/>
    <property type="match status" value="1"/>
</dbReference>
<dbReference type="RefSeq" id="WP_005045547.1">
    <property type="nucleotide sequence ID" value="NZ_AOME01000078.1"/>
</dbReference>
<name>M0MVH0_9EURY</name>
<dbReference type="PANTHER" id="PTHR34796">
    <property type="entry name" value="EXPRESSED PROTEIN"/>
    <property type="match status" value="1"/>
</dbReference>
<dbReference type="AlphaFoldDB" id="M0MVH0"/>
<keyword evidence="2" id="KW-1185">Reference proteome</keyword>
<dbReference type="Proteomes" id="UP000011625">
    <property type="component" value="Unassembled WGS sequence"/>
</dbReference>
<dbReference type="PANTHER" id="PTHR34796:SF1">
    <property type="entry name" value="EXPRESSED PROTEIN"/>
    <property type="match status" value="1"/>
</dbReference>
<organism evidence="1 2">
    <name type="scientific">Halococcus salifodinae DSM 8989</name>
    <dbReference type="NCBI Taxonomy" id="1227456"/>
    <lineage>
        <taxon>Archaea</taxon>
        <taxon>Methanobacteriati</taxon>
        <taxon>Methanobacteriota</taxon>
        <taxon>Stenosarchaea group</taxon>
        <taxon>Halobacteria</taxon>
        <taxon>Halobacteriales</taxon>
        <taxon>Halococcaceae</taxon>
        <taxon>Halococcus</taxon>
    </lineage>
</organism>
<dbReference type="Gene3D" id="1.10.3450.10">
    <property type="entry name" value="TTHA0068-like"/>
    <property type="match status" value="1"/>
</dbReference>
<accession>M0MVH0</accession>
<dbReference type="EMBL" id="AOME01000078">
    <property type="protein sequence ID" value="EMA49333.1"/>
    <property type="molecule type" value="Genomic_DNA"/>
</dbReference>
<reference evidence="1 2" key="1">
    <citation type="journal article" date="2014" name="PLoS Genet.">
        <title>Phylogenetically driven sequencing of extremely halophilic archaea reveals strategies for static and dynamic osmo-response.</title>
        <authorList>
            <person name="Becker E.A."/>
            <person name="Seitzer P.M."/>
            <person name="Tritt A."/>
            <person name="Larsen D."/>
            <person name="Krusor M."/>
            <person name="Yao A.I."/>
            <person name="Wu D."/>
            <person name="Madern D."/>
            <person name="Eisen J.A."/>
            <person name="Darling A.E."/>
            <person name="Facciotti M.T."/>
        </authorList>
    </citation>
    <scope>NUCLEOTIDE SEQUENCE [LARGE SCALE GENOMIC DNA]</scope>
    <source>
        <strain evidence="1 2">DSM 8989</strain>
    </source>
</reference>
<dbReference type="STRING" id="1227456.C450_17487"/>